<proteinExistence type="predicted"/>
<dbReference type="EMBL" id="JADIMW010000008">
    <property type="protein sequence ID" value="MBO8437468.1"/>
    <property type="molecule type" value="Genomic_DNA"/>
</dbReference>
<dbReference type="Proteomes" id="UP000823636">
    <property type="component" value="Unassembled WGS sequence"/>
</dbReference>
<reference evidence="2" key="2">
    <citation type="journal article" date="2021" name="PeerJ">
        <title>Extensive microbial diversity within the chicken gut microbiome revealed by metagenomics and culture.</title>
        <authorList>
            <person name="Gilroy R."/>
            <person name="Ravi A."/>
            <person name="Getino M."/>
            <person name="Pursley I."/>
            <person name="Horton D.L."/>
            <person name="Alikhan N.F."/>
            <person name="Baker D."/>
            <person name="Gharbi K."/>
            <person name="Hall N."/>
            <person name="Watson M."/>
            <person name="Adriaenssens E.M."/>
            <person name="Foster-Nyarko E."/>
            <person name="Jarju S."/>
            <person name="Secka A."/>
            <person name="Antonio M."/>
            <person name="Oren A."/>
            <person name="Chaudhuri R.R."/>
            <person name="La Ragione R."/>
            <person name="Hildebrand F."/>
            <person name="Pallen M.J."/>
        </authorList>
    </citation>
    <scope>NUCLEOTIDE SEQUENCE</scope>
    <source>
        <strain evidence="2">G3-4614</strain>
    </source>
</reference>
<organism evidence="2 3">
    <name type="scientific">Candidatus Caccoplasma merdipullorum</name>
    <dbReference type="NCBI Taxonomy" id="2840718"/>
    <lineage>
        <taxon>Bacteria</taxon>
        <taxon>Pseudomonadati</taxon>
        <taxon>Bacteroidota</taxon>
        <taxon>Bacteroidia</taxon>
        <taxon>Bacteroidales</taxon>
        <taxon>Bacteroidaceae</taxon>
        <taxon>Bacteroidaceae incertae sedis</taxon>
        <taxon>Candidatus Caccoplasma</taxon>
    </lineage>
</organism>
<dbReference type="CDD" id="cd04301">
    <property type="entry name" value="NAT_SF"/>
    <property type="match status" value="1"/>
</dbReference>
<dbReference type="SUPFAM" id="SSF55729">
    <property type="entry name" value="Acyl-CoA N-acyltransferases (Nat)"/>
    <property type="match status" value="1"/>
</dbReference>
<gene>
    <name evidence="2" type="ORF">IAC54_01025</name>
</gene>
<evidence type="ECO:0000259" key="1">
    <source>
        <dbReference type="PROSITE" id="PS51186"/>
    </source>
</evidence>
<evidence type="ECO:0000313" key="3">
    <source>
        <dbReference type="Proteomes" id="UP000823636"/>
    </source>
</evidence>
<sequence>MIEPCLWDSEFFGYTVGRKHIAEGESADYDAIMTEAEEAGVRLLYLFSDAPLENFPVKPADVKLVYSTGIDSSAAVLPECEVLECPEPAVYELAYRSGRHSRFFTDPGIGTEKFREMYGIWVDNSFSGDMGDKVFVKRVGSEIAGFVTLALHGNSGSIGLIAVGENFGRKGIGTALVECCKRTLFDAGLPRLDVATQQANSEACAFYEKNGFVVSKTTYIYHLWI</sequence>
<name>A0A9D9H772_9BACT</name>
<dbReference type="Gene3D" id="3.40.630.30">
    <property type="match status" value="1"/>
</dbReference>
<evidence type="ECO:0000313" key="2">
    <source>
        <dbReference type="EMBL" id="MBO8437468.1"/>
    </source>
</evidence>
<accession>A0A9D9H772</accession>
<dbReference type="PROSITE" id="PS51186">
    <property type="entry name" value="GNAT"/>
    <property type="match status" value="1"/>
</dbReference>
<reference evidence="2" key="1">
    <citation type="submission" date="2020-10" db="EMBL/GenBank/DDBJ databases">
        <authorList>
            <person name="Gilroy R."/>
        </authorList>
    </citation>
    <scope>NUCLEOTIDE SEQUENCE</scope>
    <source>
        <strain evidence="2">G3-4614</strain>
    </source>
</reference>
<protein>
    <submittedName>
        <fullName evidence="2">GNAT family N-acetyltransferase</fullName>
    </submittedName>
</protein>
<dbReference type="InterPro" id="IPR016181">
    <property type="entry name" value="Acyl_CoA_acyltransferase"/>
</dbReference>
<dbReference type="Pfam" id="PF00583">
    <property type="entry name" value="Acetyltransf_1"/>
    <property type="match status" value="1"/>
</dbReference>
<comment type="caution">
    <text evidence="2">The sequence shown here is derived from an EMBL/GenBank/DDBJ whole genome shotgun (WGS) entry which is preliminary data.</text>
</comment>
<dbReference type="InterPro" id="IPR000182">
    <property type="entry name" value="GNAT_dom"/>
</dbReference>
<feature type="domain" description="N-acetyltransferase" evidence="1">
    <location>
        <begin position="93"/>
        <end position="225"/>
    </location>
</feature>
<dbReference type="GO" id="GO:0016747">
    <property type="term" value="F:acyltransferase activity, transferring groups other than amino-acyl groups"/>
    <property type="evidence" value="ECO:0007669"/>
    <property type="project" value="InterPro"/>
</dbReference>
<dbReference type="AlphaFoldDB" id="A0A9D9H772"/>